<evidence type="ECO:0000313" key="7">
    <source>
        <dbReference type="EMBL" id="MDE5414630.1"/>
    </source>
</evidence>
<evidence type="ECO:0000256" key="3">
    <source>
        <dbReference type="ARBA" id="ARBA00022723"/>
    </source>
</evidence>
<comment type="similarity">
    <text evidence="6">Belongs to the inositol monophosphatase superfamily.</text>
</comment>
<protein>
    <recommendedName>
        <fullName evidence="6">Inositol-1-monophosphatase</fullName>
        <ecNumber evidence="6">3.1.3.25</ecNumber>
    </recommendedName>
</protein>
<dbReference type="CDD" id="cd01639">
    <property type="entry name" value="IMPase"/>
    <property type="match status" value="1"/>
</dbReference>
<reference evidence="7" key="1">
    <citation type="submission" date="2024-05" db="EMBL/GenBank/DDBJ databases">
        <title>Alkalihalobacillus sp. strain MEB203 novel alkaliphilic bacterium from Lonar Lake, India.</title>
        <authorList>
            <person name="Joshi A."/>
            <person name="Thite S."/>
            <person name="Mengade P."/>
        </authorList>
    </citation>
    <scope>NUCLEOTIDE SEQUENCE</scope>
    <source>
        <strain evidence="7">MEB 203</strain>
    </source>
</reference>
<dbReference type="EMBL" id="JAOTPO010000010">
    <property type="protein sequence ID" value="MDE5414630.1"/>
    <property type="molecule type" value="Genomic_DNA"/>
</dbReference>
<accession>A0ABT5VH76</accession>
<evidence type="ECO:0000256" key="4">
    <source>
        <dbReference type="ARBA" id="ARBA00022801"/>
    </source>
</evidence>
<dbReference type="RefSeq" id="WP_275119244.1">
    <property type="nucleotide sequence ID" value="NZ_JAOTPO010000010.1"/>
</dbReference>
<evidence type="ECO:0000256" key="5">
    <source>
        <dbReference type="ARBA" id="ARBA00022842"/>
    </source>
</evidence>
<dbReference type="SUPFAM" id="SSF56655">
    <property type="entry name" value="Carbohydrate phosphatase"/>
    <property type="match status" value="1"/>
</dbReference>
<keyword evidence="3 6" id="KW-0479">Metal-binding</keyword>
<evidence type="ECO:0000313" key="8">
    <source>
        <dbReference type="Proteomes" id="UP001148125"/>
    </source>
</evidence>
<keyword evidence="4 6" id="KW-0378">Hydrolase</keyword>
<dbReference type="InterPro" id="IPR022337">
    <property type="entry name" value="Inositol_monophosphatase_SuhB"/>
</dbReference>
<dbReference type="PRINTS" id="PR01959">
    <property type="entry name" value="SBIMPHPHTASE"/>
</dbReference>
<name>A0ABT5VH76_9BACI</name>
<dbReference type="Gene3D" id="3.30.540.10">
    <property type="entry name" value="Fructose-1,6-Bisphosphatase, subunit A, domain 1"/>
    <property type="match status" value="1"/>
</dbReference>
<dbReference type="EC" id="3.1.3.25" evidence="6"/>
<dbReference type="PRINTS" id="PR00377">
    <property type="entry name" value="IMPHPHTASES"/>
</dbReference>
<comment type="caution">
    <text evidence="7">The sequence shown here is derived from an EMBL/GenBank/DDBJ whole genome shotgun (WGS) entry which is preliminary data.</text>
</comment>
<dbReference type="PANTHER" id="PTHR20854">
    <property type="entry name" value="INOSITOL MONOPHOSPHATASE"/>
    <property type="match status" value="1"/>
</dbReference>
<evidence type="ECO:0000256" key="2">
    <source>
        <dbReference type="ARBA" id="ARBA00001946"/>
    </source>
</evidence>
<comment type="cofactor">
    <cofactor evidence="2 6">
        <name>Mg(2+)</name>
        <dbReference type="ChEBI" id="CHEBI:18420"/>
    </cofactor>
</comment>
<dbReference type="PANTHER" id="PTHR20854:SF4">
    <property type="entry name" value="INOSITOL-1-MONOPHOSPHATASE-RELATED"/>
    <property type="match status" value="1"/>
</dbReference>
<organism evidence="7 8">
    <name type="scientific">Alkalihalobacterium chitinilyticum</name>
    <dbReference type="NCBI Taxonomy" id="2980103"/>
    <lineage>
        <taxon>Bacteria</taxon>
        <taxon>Bacillati</taxon>
        <taxon>Bacillota</taxon>
        <taxon>Bacilli</taxon>
        <taxon>Bacillales</taxon>
        <taxon>Bacillaceae</taxon>
        <taxon>Alkalihalobacterium</taxon>
    </lineage>
</organism>
<keyword evidence="8" id="KW-1185">Reference proteome</keyword>
<keyword evidence="5 6" id="KW-0460">Magnesium</keyword>
<dbReference type="Pfam" id="PF00459">
    <property type="entry name" value="Inositol_P"/>
    <property type="match status" value="1"/>
</dbReference>
<evidence type="ECO:0000256" key="6">
    <source>
        <dbReference type="RuleBase" id="RU364068"/>
    </source>
</evidence>
<dbReference type="InterPro" id="IPR020583">
    <property type="entry name" value="Inositol_monoP_metal-BS"/>
</dbReference>
<dbReference type="PROSITE" id="PS00629">
    <property type="entry name" value="IMP_1"/>
    <property type="match status" value="1"/>
</dbReference>
<sequence>MEQWLAIKENIKTWVREVGKEQLIRMEQPFQMKSKSSDIDLVTEVDEWSEQFLIDKIHTEYPEHSIMSEESGWHEGQADYEWVIDPIDGTVNFAHRFPFFCISIGVKYKGETVIGVVYVPKLDEMYEAVKGSGATLNGRSITVSVTERLNQAVVATGFPYDRATDPDNNVGNFNAIITKIGGIRRTGSAAIDLCQVAAGRFDAYWEIKLKEWDISAGLLIVEEAKGQTFSVKKEKGYQVLVGTPAIYDELSAILEWEK</sequence>
<comment type="catalytic activity">
    <reaction evidence="1 6">
        <text>a myo-inositol phosphate + H2O = myo-inositol + phosphate</text>
        <dbReference type="Rhea" id="RHEA:24056"/>
        <dbReference type="ChEBI" id="CHEBI:15377"/>
        <dbReference type="ChEBI" id="CHEBI:17268"/>
        <dbReference type="ChEBI" id="CHEBI:43474"/>
        <dbReference type="ChEBI" id="CHEBI:84139"/>
        <dbReference type="EC" id="3.1.3.25"/>
    </reaction>
</comment>
<dbReference type="InterPro" id="IPR000760">
    <property type="entry name" value="Inositol_monophosphatase-like"/>
</dbReference>
<dbReference type="Proteomes" id="UP001148125">
    <property type="component" value="Unassembled WGS sequence"/>
</dbReference>
<dbReference type="InterPro" id="IPR033942">
    <property type="entry name" value="IMPase"/>
</dbReference>
<evidence type="ECO:0000256" key="1">
    <source>
        <dbReference type="ARBA" id="ARBA00001033"/>
    </source>
</evidence>
<gene>
    <name evidence="7" type="ORF">N7Z68_14725</name>
</gene>
<dbReference type="Gene3D" id="3.40.190.80">
    <property type="match status" value="1"/>
</dbReference>
<proteinExistence type="inferred from homology"/>